<organism evidence="1 3">
    <name type="scientific">Araneus ventricosus</name>
    <name type="common">Orbweaver spider</name>
    <name type="synonym">Epeira ventricosa</name>
    <dbReference type="NCBI Taxonomy" id="182803"/>
    <lineage>
        <taxon>Eukaryota</taxon>
        <taxon>Metazoa</taxon>
        <taxon>Ecdysozoa</taxon>
        <taxon>Arthropoda</taxon>
        <taxon>Chelicerata</taxon>
        <taxon>Arachnida</taxon>
        <taxon>Araneae</taxon>
        <taxon>Araneomorphae</taxon>
        <taxon>Entelegynae</taxon>
        <taxon>Araneoidea</taxon>
        <taxon>Araneidae</taxon>
        <taxon>Araneus</taxon>
    </lineage>
</organism>
<dbReference type="Proteomes" id="UP000499080">
    <property type="component" value="Unassembled WGS sequence"/>
</dbReference>
<evidence type="ECO:0000313" key="1">
    <source>
        <dbReference type="EMBL" id="GBM61232.1"/>
    </source>
</evidence>
<comment type="caution">
    <text evidence="1">The sequence shown here is derived from an EMBL/GenBank/DDBJ whole genome shotgun (WGS) entry which is preliminary data.</text>
</comment>
<keyword evidence="3" id="KW-1185">Reference proteome</keyword>
<sequence length="51" mass="5276">RVPRSKPDSTEDPPCIGPVALQIIGSGQPSSRWCAVEAWRGGASSGVVLVT</sequence>
<evidence type="ECO:0000313" key="3">
    <source>
        <dbReference type="Proteomes" id="UP000499080"/>
    </source>
</evidence>
<dbReference type="EMBL" id="BGPR01257466">
    <property type="protein sequence ID" value="GBM61354.1"/>
    <property type="molecule type" value="Genomic_DNA"/>
</dbReference>
<feature type="non-terminal residue" evidence="1">
    <location>
        <position position="1"/>
    </location>
</feature>
<gene>
    <name evidence="2" type="ORF">AVEN_186773_1</name>
    <name evidence="1" type="ORF">AVEN_39899_1</name>
</gene>
<dbReference type="AlphaFoldDB" id="A0A4Y2H4K9"/>
<dbReference type="EMBL" id="BGPR01257424">
    <property type="protein sequence ID" value="GBM61232.1"/>
    <property type="molecule type" value="Genomic_DNA"/>
</dbReference>
<evidence type="ECO:0000313" key="2">
    <source>
        <dbReference type="EMBL" id="GBM61354.1"/>
    </source>
</evidence>
<protein>
    <submittedName>
        <fullName evidence="1">Uncharacterized protein</fullName>
    </submittedName>
</protein>
<reference evidence="1 3" key="1">
    <citation type="journal article" date="2019" name="Sci. Rep.">
        <title>Orb-weaving spider Araneus ventricosus genome elucidates the spidroin gene catalogue.</title>
        <authorList>
            <person name="Kono N."/>
            <person name="Nakamura H."/>
            <person name="Ohtoshi R."/>
            <person name="Moran D.A.P."/>
            <person name="Shinohara A."/>
            <person name="Yoshida Y."/>
            <person name="Fujiwara M."/>
            <person name="Mori M."/>
            <person name="Tomita M."/>
            <person name="Arakawa K."/>
        </authorList>
    </citation>
    <scope>NUCLEOTIDE SEQUENCE [LARGE SCALE GENOMIC DNA]</scope>
</reference>
<name>A0A4Y2H4K9_ARAVE</name>
<accession>A0A4Y2H4K9</accession>
<proteinExistence type="predicted"/>